<keyword evidence="2" id="KW-0186">Copper</keyword>
<comment type="caution">
    <text evidence="4">The sequence shown here is derived from an EMBL/GenBank/DDBJ whole genome shotgun (WGS) entry which is preliminary data.</text>
</comment>
<evidence type="ECO:0000313" key="4">
    <source>
        <dbReference type="EMBL" id="KAH7037276.1"/>
    </source>
</evidence>
<dbReference type="RefSeq" id="XP_046016397.1">
    <property type="nucleotide sequence ID" value="XM_046161738.1"/>
</dbReference>
<dbReference type="PRINTS" id="PR00092">
    <property type="entry name" value="TYROSINASE"/>
</dbReference>
<dbReference type="SUPFAM" id="SSF48056">
    <property type="entry name" value="Di-copper centre-containing domain"/>
    <property type="match status" value="1"/>
</dbReference>
<dbReference type="AlphaFoldDB" id="A0A9P8YAV5"/>
<sequence length="323" mass="35535">MSDEKAEEIRQELAAAGISSATSDLDFVPTKVSAAAASCKTNVRVEWNRMTAANKKSFIDAIVCLTKKPSRGVTPTDGTYTPTLWDDLYWTHSIQVNGVHSVDTFLPFHRYFVHVFDKLLRSECGYTAPLPWWRETDAAGKVKSTNLFTSSYFGTLPARTSIAGSCISDGPFKGLKGTFGCVARGENATVTARVTKARENECHGNATTTYRQHRICVESTNHSDMHIGIGPTMADVALSPADPIFWMHHSYIDYQWKRWQNVASSRSTSIEGCYNPGYGSGAPCLALELDHPLGVDGIVPDMTVGDILNTENNILCYTYDDLL</sequence>
<dbReference type="PROSITE" id="PS00498">
    <property type="entry name" value="TYROSINASE_2"/>
    <property type="match status" value="1"/>
</dbReference>
<evidence type="ECO:0000259" key="3">
    <source>
        <dbReference type="PROSITE" id="PS00498"/>
    </source>
</evidence>
<proteinExistence type="predicted"/>
<dbReference type="Pfam" id="PF00264">
    <property type="entry name" value="Tyrosinase"/>
    <property type="match status" value="1"/>
</dbReference>
<evidence type="ECO:0000256" key="2">
    <source>
        <dbReference type="ARBA" id="ARBA00023008"/>
    </source>
</evidence>
<dbReference type="PANTHER" id="PTHR11474:SF126">
    <property type="entry name" value="TYROSINASE-LIKE PROTEIN TYR-1-RELATED"/>
    <property type="match status" value="1"/>
</dbReference>
<dbReference type="PANTHER" id="PTHR11474">
    <property type="entry name" value="TYROSINASE FAMILY MEMBER"/>
    <property type="match status" value="1"/>
</dbReference>
<evidence type="ECO:0000256" key="1">
    <source>
        <dbReference type="ARBA" id="ARBA00022723"/>
    </source>
</evidence>
<dbReference type="InterPro" id="IPR050316">
    <property type="entry name" value="Tyrosinase/Hemocyanin"/>
</dbReference>
<organism evidence="4 5">
    <name type="scientific">Microdochium trichocladiopsis</name>
    <dbReference type="NCBI Taxonomy" id="1682393"/>
    <lineage>
        <taxon>Eukaryota</taxon>
        <taxon>Fungi</taxon>
        <taxon>Dikarya</taxon>
        <taxon>Ascomycota</taxon>
        <taxon>Pezizomycotina</taxon>
        <taxon>Sordariomycetes</taxon>
        <taxon>Xylariomycetidae</taxon>
        <taxon>Xylariales</taxon>
        <taxon>Microdochiaceae</taxon>
        <taxon>Microdochium</taxon>
    </lineage>
</organism>
<keyword evidence="5" id="KW-1185">Reference proteome</keyword>
<dbReference type="GO" id="GO:0046872">
    <property type="term" value="F:metal ion binding"/>
    <property type="evidence" value="ECO:0007669"/>
    <property type="project" value="UniProtKB-KW"/>
</dbReference>
<gene>
    <name evidence="4" type="ORF">B0I36DRAFT_402775</name>
</gene>
<dbReference type="EMBL" id="JAGTJQ010000002">
    <property type="protein sequence ID" value="KAH7037276.1"/>
    <property type="molecule type" value="Genomic_DNA"/>
</dbReference>
<name>A0A9P8YAV5_9PEZI</name>
<evidence type="ECO:0000313" key="5">
    <source>
        <dbReference type="Proteomes" id="UP000756346"/>
    </source>
</evidence>
<protein>
    <recommendedName>
        <fullName evidence="3">Tyrosinase copper-binding domain-containing protein</fullName>
    </recommendedName>
</protein>
<dbReference type="Proteomes" id="UP000756346">
    <property type="component" value="Unassembled WGS sequence"/>
</dbReference>
<dbReference type="GO" id="GO:0016491">
    <property type="term" value="F:oxidoreductase activity"/>
    <property type="evidence" value="ECO:0007669"/>
    <property type="project" value="InterPro"/>
</dbReference>
<dbReference type="Gene3D" id="1.10.1280.10">
    <property type="entry name" value="Di-copper center containing domain from catechol oxidase"/>
    <property type="match status" value="1"/>
</dbReference>
<accession>A0A9P8YAV5</accession>
<dbReference type="InterPro" id="IPR002227">
    <property type="entry name" value="Tyrosinase_Cu-bd"/>
</dbReference>
<reference evidence="4" key="1">
    <citation type="journal article" date="2021" name="Nat. Commun.">
        <title>Genetic determinants of endophytism in the Arabidopsis root mycobiome.</title>
        <authorList>
            <person name="Mesny F."/>
            <person name="Miyauchi S."/>
            <person name="Thiergart T."/>
            <person name="Pickel B."/>
            <person name="Atanasova L."/>
            <person name="Karlsson M."/>
            <person name="Huettel B."/>
            <person name="Barry K.W."/>
            <person name="Haridas S."/>
            <person name="Chen C."/>
            <person name="Bauer D."/>
            <person name="Andreopoulos W."/>
            <person name="Pangilinan J."/>
            <person name="LaButti K."/>
            <person name="Riley R."/>
            <person name="Lipzen A."/>
            <person name="Clum A."/>
            <person name="Drula E."/>
            <person name="Henrissat B."/>
            <person name="Kohler A."/>
            <person name="Grigoriev I.V."/>
            <person name="Martin F.M."/>
            <person name="Hacquard S."/>
        </authorList>
    </citation>
    <scope>NUCLEOTIDE SEQUENCE</scope>
    <source>
        <strain evidence="4">MPI-CAGE-CH-0230</strain>
    </source>
</reference>
<keyword evidence="1" id="KW-0479">Metal-binding</keyword>
<dbReference type="OrthoDB" id="6132182at2759"/>
<feature type="domain" description="Tyrosinase copper-binding" evidence="3">
    <location>
        <begin position="242"/>
        <end position="253"/>
    </location>
</feature>
<dbReference type="GeneID" id="70191284"/>
<dbReference type="InterPro" id="IPR008922">
    <property type="entry name" value="Di-copper_centre_dom_sf"/>
</dbReference>